<protein>
    <submittedName>
        <fullName evidence="1">Uncharacterized protein</fullName>
    </submittedName>
</protein>
<evidence type="ECO:0000313" key="1">
    <source>
        <dbReference type="EMBL" id="KAG7173357.1"/>
    </source>
</evidence>
<name>A0A8J5TJW8_HOMAM</name>
<dbReference type="Proteomes" id="UP000747542">
    <property type="component" value="Unassembled WGS sequence"/>
</dbReference>
<dbReference type="AlphaFoldDB" id="A0A8J5TJW8"/>
<evidence type="ECO:0000313" key="2">
    <source>
        <dbReference type="Proteomes" id="UP000747542"/>
    </source>
</evidence>
<accession>A0A8J5TJW8</accession>
<keyword evidence="2" id="KW-1185">Reference proteome</keyword>
<sequence>MLTVAIWMFTREGRGREGRGGVG</sequence>
<reference evidence="1" key="1">
    <citation type="journal article" date="2021" name="Sci. Adv.">
        <title>The American lobster genome reveals insights on longevity, neural, and immune adaptations.</title>
        <authorList>
            <person name="Polinski J.M."/>
            <person name="Zimin A.V."/>
            <person name="Clark K.F."/>
            <person name="Kohn A.B."/>
            <person name="Sadowski N."/>
            <person name="Timp W."/>
            <person name="Ptitsyn A."/>
            <person name="Khanna P."/>
            <person name="Romanova D.Y."/>
            <person name="Williams P."/>
            <person name="Greenwood S.J."/>
            <person name="Moroz L.L."/>
            <person name="Walt D.R."/>
            <person name="Bodnar A.G."/>
        </authorList>
    </citation>
    <scope>NUCLEOTIDE SEQUENCE</scope>
    <source>
        <strain evidence="1">GMGI-L3</strain>
    </source>
</reference>
<comment type="caution">
    <text evidence="1">The sequence shown here is derived from an EMBL/GenBank/DDBJ whole genome shotgun (WGS) entry which is preliminary data.</text>
</comment>
<proteinExistence type="predicted"/>
<organism evidence="1 2">
    <name type="scientific">Homarus americanus</name>
    <name type="common">American lobster</name>
    <dbReference type="NCBI Taxonomy" id="6706"/>
    <lineage>
        <taxon>Eukaryota</taxon>
        <taxon>Metazoa</taxon>
        <taxon>Ecdysozoa</taxon>
        <taxon>Arthropoda</taxon>
        <taxon>Crustacea</taxon>
        <taxon>Multicrustacea</taxon>
        <taxon>Malacostraca</taxon>
        <taxon>Eumalacostraca</taxon>
        <taxon>Eucarida</taxon>
        <taxon>Decapoda</taxon>
        <taxon>Pleocyemata</taxon>
        <taxon>Astacidea</taxon>
        <taxon>Nephropoidea</taxon>
        <taxon>Nephropidae</taxon>
        <taxon>Homarus</taxon>
    </lineage>
</organism>
<gene>
    <name evidence="1" type="ORF">Hamer_G018636</name>
</gene>
<dbReference type="EMBL" id="JAHLQT010009960">
    <property type="protein sequence ID" value="KAG7173357.1"/>
    <property type="molecule type" value="Genomic_DNA"/>
</dbReference>